<feature type="transmembrane region" description="Helical" evidence="2">
    <location>
        <begin position="105"/>
        <end position="123"/>
    </location>
</feature>
<proteinExistence type="predicted"/>
<dbReference type="Proteomes" id="UP000770015">
    <property type="component" value="Unassembled WGS sequence"/>
</dbReference>
<comment type="caution">
    <text evidence="3">The sequence shown here is derived from an EMBL/GenBank/DDBJ whole genome shotgun (WGS) entry which is preliminary data.</text>
</comment>
<protein>
    <submittedName>
        <fullName evidence="3">Uncharacterized protein</fullName>
    </submittedName>
</protein>
<feature type="transmembrane region" description="Helical" evidence="2">
    <location>
        <begin position="83"/>
        <end position="99"/>
    </location>
</feature>
<evidence type="ECO:0000256" key="1">
    <source>
        <dbReference type="SAM" id="MobiDB-lite"/>
    </source>
</evidence>
<evidence type="ECO:0000256" key="2">
    <source>
        <dbReference type="SAM" id="Phobius"/>
    </source>
</evidence>
<name>A0A9P8V6Q9_9PEZI</name>
<organism evidence="3 4">
    <name type="scientific">Plectosphaerella plurivora</name>
    <dbReference type="NCBI Taxonomy" id="936078"/>
    <lineage>
        <taxon>Eukaryota</taxon>
        <taxon>Fungi</taxon>
        <taxon>Dikarya</taxon>
        <taxon>Ascomycota</taxon>
        <taxon>Pezizomycotina</taxon>
        <taxon>Sordariomycetes</taxon>
        <taxon>Hypocreomycetidae</taxon>
        <taxon>Glomerellales</taxon>
        <taxon>Plectosphaerellaceae</taxon>
        <taxon>Plectosphaerella</taxon>
    </lineage>
</organism>
<dbReference type="AlphaFoldDB" id="A0A9P8V6Q9"/>
<feature type="region of interest" description="Disordered" evidence="1">
    <location>
        <begin position="1"/>
        <end position="30"/>
    </location>
</feature>
<evidence type="ECO:0000313" key="4">
    <source>
        <dbReference type="Proteomes" id="UP000770015"/>
    </source>
</evidence>
<keyword evidence="2" id="KW-0812">Transmembrane</keyword>
<evidence type="ECO:0000313" key="3">
    <source>
        <dbReference type="EMBL" id="KAH6680052.1"/>
    </source>
</evidence>
<dbReference type="EMBL" id="JAGSXJ010000020">
    <property type="protein sequence ID" value="KAH6680052.1"/>
    <property type="molecule type" value="Genomic_DNA"/>
</dbReference>
<sequence length="229" mass="24231">MLDHKSLGQGTHVRMSHKNGAPPEDVEASRPVSSPAAAIYKTLTPSDFASASTTAPPTYIAPVSLYNESIPSPALSPWERAKFILGVTAIANAILTMVLTSVNGFLGIMIAPVAAAVALWNVAEMARRIDVPGGGGITPGAHVGMRLILCGSLITMAAMMPGTAFIERVEYSGGLAIAWTVIGMCGLGAAIEFVLFVRACCEEDWRRKAIRRERNDLLRKAGNLIGLTE</sequence>
<keyword evidence="4" id="KW-1185">Reference proteome</keyword>
<keyword evidence="2" id="KW-1133">Transmembrane helix</keyword>
<reference evidence="3" key="1">
    <citation type="journal article" date="2021" name="Nat. Commun.">
        <title>Genetic determinants of endophytism in the Arabidopsis root mycobiome.</title>
        <authorList>
            <person name="Mesny F."/>
            <person name="Miyauchi S."/>
            <person name="Thiergart T."/>
            <person name="Pickel B."/>
            <person name="Atanasova L."/>
            <person name="Karlsson M."/>
            <person name="Huettel B."/>
            <person name="Barry K.W."/>
            <person name="Haridas S."/>
            <person name="Chen C."/>
            <person name="Bauer D."/>
            <person name="Andreopoulos W."/>
            <person name="Pangilinan J."/>
            <person name="LaButti K."/>
            <person name="Riley R."/>
            <person name="Lipzen A."/>
            <person name="Clum A."/>
            <person name="Drula E."/>
            <person name="Henrissat B."/>
            <person name="Kohler A."/>
            <person name="Grigoriev I.V."/>
            <person name="Martin F.M."/>
            <person name="Hacquard S."/>
        </authorList>
    </citation>
    <scope>NUCLEOTIDE SEQUENCE</scope>
    <source>
        <strain evidence="3">MPI-SDFR-AT-0117</strain>
    </source>
</reference>
<accession>A0A9P8V6Q9</accession>
<keyword evidence="2" id="KW-0472">Membrane</keyword>
<dbReference type="OrthoDB" id="5279542at2759"/>
<feature type="transmembrane region" description="Helical" evidence="2">
    <location>
        <begin position="143"/>
        <end position="164"/>
    </location>
</feature>
<feature type="transmembrane region" description="Helical" evidence="2">
    <location>
        <begin position="176"/>
        <end position="201"/>
    </location>
</feature>
<gene>
    <name evidence="3" type="ORF">F5X68DRAFT_212520</name>
</gene>